<gene>
    <name evidence="1" type="ORF">B0T19DRAFT_415508</name>
</gene>
<keyword evidence="2" id="KW-1185">Reference proteome</keyword>
<proteinExistence type="predicted"/>
<reference evidence="1" key="2">
    <citation type="submission" date="2023-06" db="EMBL/GenBank/DDBJ databases">
        <authorList>
            <consortium name="Lawrence Berkeley National Laboratory"/>
            <person name="Haridas S."/>
            <person name="Hensen N."/>
            <person name="Bonometti L."/>
            <person name="Westerberg I."/>
            <person name="Brannstrom I.O."/>
            <person name="Guillou S."/>
            <person name="Cros-Aarteil S."/>
            <person name="Calhoun S."/>
            <person name="Kuo A."/>
            <person name="Mondo S."/>
            <person name="Pangilinan J."/>
            <person name="Riley R."/>
            <person name="Labutti K."/>
            <person name="Andreopoulos B."/>
            <person name="Lipzen A."/>
            <person name="Chen C."/>
            <person name="Yanf M."/>
            <person name="Daum C."/>
            <person name="Ng V."/>
            <person name="Clum A."/>
            <person name="Steindorff A."/>
            <person name="Ohm R."/>
            <person name="Martin F."/>
            <person name="Silar P."/>
            <person name="Natvig D."/>
            <person name="Lalanne C."/>
            <person name="Gautier V."/>
            <person name="Ament-Velasquez S.L."/>
            <person name="Kruys A."/>
            <person name="Hutchinson M.I."/>
            <person name="Powell A.J."/>
            <person name="Barry K."/>
            <person name="Miller A.N."/>
            <person name="Grigoriev I.V."/>
            <person name="Debuchy R."/>
            <person name="Gladieux P."/>
            <person name="Thoren M.H."/>
            <person name="Johannesson H."/>
        </authorList>
    </citation>
    <scope>NUCLEOTIDE SEQUENCE</scope>
    <source>
        <strain evidence="1">SMH4131-1</strain>
    </source>
</reference>
<sequence>MCRARIILTMTCLSAARFWLLAFWRAFWAAASCAGVRPCGFTRSTIRALAAKKVGVLFWSRISKSAIRPFPPAAIVLTKFRSCGWSCRMRSRSASCISPRAWTWSFCRCLLPLPLSHLRCGRSLRRRAGGGTRRRCTDRGSSGGR</sequence>
<name>A0AAE0IWE6_9PEZI</name>
<comment type="caution">
    <text evidence="1">The sequence shown here is derived from an EMBL/GenBank/DDBJ whole genome shotgun (WGS) entry which is preliminary data.</text>
</comment>
<organism evidence="1 2">
    <name type="scientific">Cercophora scortea</name>
    <dbReference type="NCBI Taxonomy" id="314031"/>
    <lineage>
        <taxon>Eukaryota</taxon>
        <taxon>Fungi</taxon>
        <taxon>Dikarya</taxon>
        <taxon>Ascomycota</taxon>
        <taxon>Pezizomycotina</taxon>
        <taxon>Sordariomycetes</taxon>
        <taxon>Sordariomycetidae</taxon>
        <taxon>Sordariales</taxon>
        <taxon>Lasiosphaeriaceae</taxon>
        <taxon>Cercophora</taxon>
    </lineage>
</organism>
<evidence type="ECO:0000313" key="2">
    <source>
        <dbReference type="Proteomes" id="UP001286456"/>
    </source>
</evidence>
<protein>
    <submittedName>
        <fullName evidence="1">Uncharacterized protein</fullName>
    </submittedName>
</protein>
<evidence type="ECO:0000313" key="1">
    <source>
        <dbReference type="EMBL" id="KAK3332384.1"/>
    </source>
</evidence>
<dbReference type="EMBL" id="JAUEPO010000002">
    <property type="protein sequence ID" value="KAK3332384.1"/>
    <property type="molecule type" value="Genomic_DNA"/>
</dbReference>
<dbReference type="Proteomes" id="UP001286456">
    <property type="component" value="Unassembled WGS sequence"/>
</dbReference>
<accession>A0AAE0IWE6</accession>
<dbReference type="AlphaFoldDB" id="A0AAE0IWE6"/>
<reference evidence="1" key="1">
    <citation type="journal article" date="2023" name="Mol. Phylogenet. Evol.">
        <title>Genome-scale phylogeny and comparative genomics of the fungal order Sordariales.</title>
        <authorList>
            <person name="Hensen N."/>
            <person name="Bonometti L."/>
            <person name="Westerberg I."/>
            <person name="Brannstrom I.O."/>
            <person name="Guillou S."/>
            <person name="Cros-Aarteil S."/>
            <person name="Calhoun S."/>
            <person name="Haridas S."/>
            <person name="Kuo A."/>
            <person name="Mondo S."/>
            <person name="Pangilinan J."/>
            <person name="Riley R."/>
            <person name="LaButti K."/>
            <person name="Andreopoulos B."/>
            <person name="Lipzen A."/>
            <person name="Chen C."/>
            <person name="Yan M."/>
            <person name="Daum C."/>
            <person name="Ng V."/>
            <person name="Clum A."/>
            <person name="Steindorff A."/>
            <person name="Ohm R.A."/>
            <person name="Martin F."/>
            <person name="Silar P."/>
            <person name="Natvig D.O."/>
            <person name="Lalanne C."/>
            <person name="Gautier V."/>
            <person name="Ament-Velasquez S.L."/>
            <person name="Kruys A."/>
            <person name="Hutchinson M.I."/>
            <person name="Powell A.J."/>
            <person name="Barry K."/>
            <person name="Miller A.N."/>
            <person name="Grigoriev I.V."/>
            <person name="Debuchy R."/>
            <person name="Gladieux P."/>
            <person name="Hiltunen Thoren M."/>
            <person name="Johannesson H."/>
        </authorList>
    </citation>
    <scope>NUCLEOTIDE SEQUENCE</scope>
    <source>
        <strain evidence="1">SMH4131-1</strain>
    </source>
</reference>